<evidence type="ECO:0000313" key="1">
    <source>
        <dbReference type="EMBL" id="PGH02325.1"/>
    </source>
</evidence>
<dbReference type="EMBL" id="PDNB01000160">
    <property type="protein sequence ID" value="PGH02325.1"/>
    <property type="molecule type" value="Genomic_DNA"/>
</dbReference>
<sequence>MIARLKNAIKPPKARNPSALIITSQQDSNFNVLHLVPEDGTIERWGFTNGSPITTFHFGGAREEAREQVGEATIDIGDRKGLDSFFEDVETRVGKLWSDVANLSPTKAQAGSDEAIEQLVQDVLRPAALDAIRKREEGLRDRSTDATPTCPVFVLRITRPKAGVVASDKLTSYPV</sequence>
<dbReference type="OrthoDB" id="4187798at2759"/>
<dbReference type="AlphaFoldDB" id="A0A2B7X054"/>
<gene>
    <name evidence="1" type="ORF">AJ79_07664</name>
</gene>
<name>A0A2B7X054_9EURO</name>
<protein>
    <submittedName>
        <fullName evidence="1">Uncharacterized protein</fullName>
    </submittedName>
</protein>
<accession>A0A2B7X054</accession>
<evidence type="ECO:0000313" key="2">
    <source>
        <dbReference type="Proteomes" id="UP000223968"/>
    </source>
</evidence>
<reference evidence="1 2" key="1">
    <citation type="submission" date="2017-10" db="EMBL/GenBank/DDBJ databases">
        <title>Comparative genomics in systemic dimorphic fungi from Ajellomycetaceae.</title>
        <authorList>
            <person name="Munoz J.F."/>
            <person name="Mcewen J.G."/>
            <person name="Clay O.K."/>
            <person name="Cuomo C.A."/>
        </authorList>
    </citation>
    <scope>NUCLEOTIDE SEQUENCE [LARGE SCALE GENOMIC DNA]</scope>
    <source>
        <strain evidence="1 2">UAMH5409</strain>
    </source>
</reference>
<organism evidence="1 2">
    <name type="scientific">Helicocarpus griseus UAMH5409</name>
    <dbReference type="NCBI Taxonomy" id="1447875"/>
    <lineage>
        <taxon>Eukaryota</taxon>
        <taxon>Fungi</taxon>
        <taxon>Dikarya</taxon>
        <taxon>Ascomycota</taxon>
        <taxon>Pezizomycotina</taxon>
        <taxon>Eurotiomycetes</taxon>
        <taxon>Eurotiomycetidae</taxon>
        <taxon>Onygenales</taxon>
        <taxon>Ajellomycetaceae</taxon>
        <taxon>Helicocarpus</taxon>
    </lineage>
</organism>
<dbReference type="Proteomes" id="UP000223968">
    <property type="component" value="Unassembled WGS sequence"/>
</dbReference>
<proteinExistence type="predicted"/>
<comment type="caution">
    <text evidence="1">The sequence shown here is derived from an EMBL/GenBank/DDBJ whole genome shotgun (WGS) entry which is preliminary data.</text>
</comment>
<keyword evidence="2" id="KW-1185">Reference proteome</keyword>